<evidence type="ECO:0000256" key="1">
    <source>
        <dbReference type="ARBA" id="ARBA00004328"/>
    </source>
</evidence>
<dbReference type="GO" id="GO:0039624">
    <property type="term" value="C:viral outer capsid"/>
    <property type="evidence" value="ECO:0007669"/>
    <property type="project" value="UniProtKB-KW"/>
</dbReference>
<comment type="function">
    <text evidence="10">VP5 protein is one of the two proteins (with VP2) which constitute the virus particle outer capsid. Acts as a membrane permeabilization protein that mediates release of viral particles from endosomal compartments into the cytoplasm. Permeabilization activity is probably negatively regulated by VP2 and is triggered by endosomal degradation of VP2 and exposure to low pH.</text>
</comment>
<comment type="similarity">
    <text evidence="2">Belongs to the orbivirus VP5 family.</text>
</comment>
<evidence type="ECO:0000256" key="4">
    <source>
        <dbReference type="ARBA" id="ARBA00022561"/>
    </source>
</evidence>
<keyword evidence="9" id="KW-1160">Virus entry into host cell</keyword>
<evidence type="ECO:0000256" key="10">
    <source>
        <dbReference type="ARBA" id="ARBA00024835"/>
    </source>
</evidence>
<sequence>MGKIIKSLKKFGKKAKDVLTSNTAKNIYKSIGKAAEKVVTSDLGNAAIDGILQGSIQAALTGESYGESVKQAVLLSILGDAESIPDPLSPGEQSLGKKLAALEKEAKDEEVFKKFNKMAVDKFGKELEEVRKYVDTVVDVEQADTEQIKAVENAVVGLEKISKYEQTELRKLERALQKENADRTANEMKMVKEYRQKIEALKDAIDTEKEGLKEEAIQEIVSMSTDVAEAIAEEVPIFGATTAAAIASGRAVEGAFKLKKVISSLTGIDLGHVVTPKIQPETLDVVLRSPKGVVPDDRKLLEAVQAKIAVVDENTREIEHLKVGVLPEMKRHAIRDAKALELPDGHIPTKTKLRFKIPSGDTPKLHVYAAPWDSDDVFILHGVPPHHKGDAFMMGIDLELEYVYYEDLTTSVHMLRGDTAEVTARSIEAAYKEFLDLASHLSGSTAMHEKRLLRSKIQHPIYVGCIDYEISFDQMRRNAMELVRNDELQMHVLRGPRKMQRRAIVGALKYGITLLSEDLQISFLTERTS</sequence>
<dbReference type="Pfam" id="PF00901">
    <property type="entry name" value="Orbi_VP5"/>
    <property type="match status" value="1"/>
</dbReference>
<keyword evidence="11" id="KW-0175">Coiled coil</keyword>
<reference evidence="12" key="1">
    <citation type="journal article" date="2019" name="Viruses">
        <title>Discovery and Characterization of Bukakata orbivirus (Reoviridae:Orbivirus), a Novel Virus from a Ugandan Bat.</title>
        <authorList>
            <person name="Fagre A.C."/>
            <person name="Lee J.S."/>
            <person name="Kityo R.M."/>
            <person name="Bergren N.A."/>
            <person name="Mossel E.C."/>
            <person name="Nakayiki T."/>
            <person name="Nalikka B."/>
            <person name="Nyakarahuka L."/>
            <person name="Gilbert A.T."/>
            <person name="Peterhans J.K."/>
            <person name="Crabtree M.B."/>
            <person name="Towner J.S."/>
            <person name="Amman B.R."/>
            <person name="Sealy T.K."/>
            <person name="Schuh A.J."/>
            <person name="Nichol S.T."/>
            <person name="Lutwama J.J."/>
            <person name="Miller B.R."/>
            <person name="Kading R.C."/>
        </authorList>
    </citation>
    <scope>NUCLEOTIDE SEQUENCE</scope>
    <source>
        <strain evidence="12">MK 6357</strain>
    </source>
</reference>
<proteinExistence type="inferred from homology"/>
<evidence type="ECO:0000313" key="12">
    <source>
        <dbReference type="EMBL" id="QBL15292.1"/>
    </source>
</evidence>
<evidence type="ECO:0000256" key="6">
    <source>
        <dbReference type="ARBA" id="ARBA00022648"/>
    </source>
</evidence>
<comment type="subcellular location">
    <subcellularLocation>
        <location evidence="1">Virion</location>
    </subcellularLocation>
</comment>
<evidence type="ECO:0000256" key="8">
    <source>
        <dbReference type="ARBA" id="ARBA00022844"/>
    </source>
</evidence>
<evidence type="ECO:0000256" key="11">
    <source>
        <dbReference type="SAM" id="Coils"/>
    </source>
</evidence>
<dbReference type="InterPro" id="IPR000145">
    <property type="entry name" value="Capsid_VP5_Orbivir"/>
</dbReference>
<dbReference type="GO" id="GO:0005198">
    <property type="term" value="F:structural molecule activity"/>
    <property type="evidence" value="ECO:0007669"/>
    <property type="project" value="InterPro"/>
</dbReference>
<organism evidence="12">
    <name type="scientific">Japanaut virus</name>
    <dbReference type="NCBI Taxonomy" id="2547358"/>
    <lineage>
        <taxon>Viruses</taxon>
        <taxon>Riboviria</taxon>
        <taxon>Orthornavirae</taxon>
        <taxon>Duplornaviricota</taxon>
        <taxon>Resentoviricetes</taxon>
        <taxon>Reovirales</taxon>
        <taxon>Sedoreoviridae</taxon>
        <taxon>Orbivirus</taxon>
    </lineage>
</organism>
<evidence type="ECO:0000256" key="7">
    <source>
        <dbReference type="ARBA" id="ARBA00022770"/>
    </source>
</evidence>
<keyword evidence="6" id="KW-1173">Viral penetration via permeabilization of host membrane</keyword>
<evidence type="ECO:0000256" key="5">
    <source>
        <dbReference type="ARBA" id="ARBA00022595"/>
    </source>
</evidence>
<accession>A0A482A5Z4</accession>
<protein>
    <recommendedName>
        <fullName evidence="3">Outer capsid protein VP5</fullName>
    </recommendedName>
</protein>
<keyword evidence="4" id="KW-0167">Capsid protein</keyword>
<evidence type="ECO:0000256" key="2">
    <source>
        <dbReference type="ARBA" id="ARBA00007624"/>
    </source>
</evidence>
<feature type="coiled-coil region" evidence="11">
    <location>
        <begin position="169"/>
        <end position="215"/>
    </location>
</feature>
<dbReference type="GO" id="GO:0140267">
    <property type="term" value="P:symbiont entry into host cell via permeabilization of host membrane"/>
    <property type="evidence" value="ECO:0007669"/>
    <property type="project" value="UniProtKB-KW"/>
</dbReference>
<dbReference type="EMBL" id="MK359250">
    <property type="protein sequence ID" value="QBL15292.1"/>
    <property type="molecule type" value="Genomic_RNA"/>
</dbReference>
<keyword evidence="7" id="KW-1152">Outer capsid protein</keyword>
<keyword evidence="8" id="KW-0946">Virion</keyword>
<name>A0A482A5Z4_9REOV</name>
<keyword evidence="5" id="KW-1162">Viral penetration into host cytoplasm</keyword>
<evidence type="ECO:0000256" key="3">
    <source>
        <dbReference type="ARBA" id="ARBA00015353"/>
    </source>
</evidence>
<evidence type="ECO:0000256" key="9">
    <source>
        <dbReference type="ARBA" id="ARBA00023296"/>
    </source>
</evidence>